<feature type="non-terminal residue" evidence="2">
    <location>
        <position position="1"/>
    </location>
</feature>
<feature type="region of interest" description="Disordered" evidence="1">
    <location>
        <begin position="207"/>
        <end position="250"/>
    </location>
</feature>
<accession>A0AAD7BYE3</accession>
<feature type="compositionally biased region" description="Basic and acidic residues" evidence="1">
    <location>
        <begin position="153"/>
        <end position="181"/>
    </location>
</feature>
<evidence type="ECO:0000313" key="2">
    <source>
        <dbReference type="EMBL" id="KAJ7634391.1"/>
    </source>
</evidence>
<feature type="region of interest" description="Disordered" evidence="1">
    <location>
        <begin position="152"/>
        <end position="181"/>
    </location>
</feature>
<gene>
    <name evidence="2" type="ORF">FB45DRAFT_742956</name>
</gene>
<feature type="compositionally biased region" description="Basic and acidic residues" evidence="1">
    <location>
        <begin position="207"/>
        <end position="218"/>
    </location>
</feature>
<evidence type="ECO:0000313" key="3">
    <source>
        <dbReference type="Proteomes" id="UP001221142"/>
    </source>
</evidence>
<proteinExistence type="predicted"/>
<comment type="caution">
    <text evidence="2">The sequence shown here is derived from an EMBL/GenBank/DDBJ whole genome shotgun (WGS) entry which is preliminary data.</text>
</comment>
<name>A0AAD7BYE3_9AGAR</name>
<dbReference type="Proteomes" id="UP001221142">
    <property type="component" value="Unassembled WGS sequence"/>
</dbReference>
<organism evidence="2 3">
    <name type="scientific">Roridomyces roridus</name>
    <dbReference type="NCBI Taxonomy" id="1738132"/>
    <lineage>
        <taxon>Eukaryota</taxon>
        <taxon>Fungi</taxon>
        <taxon>Dikarya</taxon>
        <taxon>Basidiomycota</taxon>
        <taxon>Agaricomycotina</taxon>
        <taxon>Agaricomycetes</taxon>
        <taxon>Agaricomycetidae</taxon>
        <taxon>Agaricales</taxon>
        <taxon>Marasmiineae</taxon>
        <taxon>Mycenaceae</taxon>
        <taxon>Roridomyces</taxon>
    </lineage>
</organism>
<dbReference type="AlphaFoldDB" id="A0AAD7BYE3"/>
<protein>
    <submittedName>
        <fullName evidence="2">Uncharacterized protein</fullName>
    </submittedName>
</protein>
<reference evidence="2" key="1">
    <citation type="submission" date="2023-03" db="EMBL/GenBank/DDBJ databases">
        <title>Massive genome expansion in bonnet fungi (Mycena s.s.) driven by repeated elements and novel gene families across ecological guilds.</title>
        <authorList>
            <consortium name="Lawrence Berkeley National Laboratory"/>
            <person name="Harder C.B."/>
            <person name="Miyauchi S."/>
            <person name="Viragh M."/>
            <person name="Kuo A."/>
            <person name="Thoen E."/>
            <person name="Andreopoulos B."/>
            <person name="Lu D."/>
            <person name="Skrede I."/>
            <person name="Drula E."/>
            <person name="Henrissat B."/>
            <person name="Morin E."/>
            <person name="Kohler A."/>
            <person name="Barry K."/>
            <person name="LaButti K."/>
            <person name="Morin E."/>
            <person name="Salamov A."/>
            <person name="Lipzen A."/>
            <person name="Mereny Z."/>
            <person name="Hegedus B."/>
            <person name="Baldrian P."/>
            <person name="Stursova M."/>
            <person name="Weitz H."/>
            <person name="Taylor A."/>
            <person name="Grigoriev I.V."/>
            <person name="Nagy L.G."/>
            <person name="Martin F."/>
            <person name="Kauserud H."/>
        </authorList>
    </citation>
    <scope>NUCLEOTIDE SEQUENCE</scope>
    <source>
        <strain evidence="2">9284</strain>
    </source>
</reference>
<dbReference type="EMBL" id="JARKIF010000007">
    <property type="protein sequence ID" value="KAJ7634391.1"/>
    <property type="molecule type" value="Genomic_DNA"/>
</dbReference>
<keyword evidence="3" id="KW-1185">Reference proteome</keyword>
<sequence length="250" mass="28345">TPSKRMRILGAELAATSSGAFLVTKPKATHLQICTIPAPAFERIPDELREPDWTVLDRLAPLPLYRRNNLESRCQQLETELADARHYVHAHQAISQGQNAQLIVQNMTMGKLKHALFEKEKGKNGKKGRTVLFPGGLGRHLTSDEVIAQQRALENEKEKEATDKVARQARRAERKAEKERIEEEWKVIRAEHEVKVKAWEERVLALKLEGKRGKDLPNRPKRPPKPKPKESDDENDDDDGRSQHSDGGGE</sequence>
<evidence type="ECO:0000256" key="1">
    <source>
        <dbReference type="SAM" id="MobiDB-lite"/>
    </source>
</evidence>